<gene>
    <name evidence="3" type="ORF">FSP39_020406</name>
</gene>
<evidence type="ECO:0000313" key="3">
    <source>
        <dbReference type="EMBL" id="KAK3084864.1"/>
    </source>
</evidence>
<dbReference type="InterPro" id="IPR036691">
    <property type="entry name" value="Endo/exonu/phosph_ase_sf"/>
</dbReference>
<protein>
    <recommendedName>
        <fullName evidence="2">Reverse transcriptase domain-containing protein</fullName>
    </recommendedName>
</protein>
<dbReference type="InterPro" id="IPR000477">
    <property type="entry name" value="RT_dom"/>
</dbReference>
<proteinExistence type="predicted"/>
<organism evidence="3 4">
    <name type="scientific">Pinctada imbricata</name>
    <name type="common">Atlantic pearl-oyster</name>
    <name type="synonym">Pinctada martensii</name>
    <dbReference type="NCBI Taxonomy" id="66713"/>
    <lineage>
        <taxon>Eukaryota</taxon>
        <taxon>Metazoa</taxon>
        <taxon>Spiralia</taxon>
        <taxon>Lophotrochozoa</taxon>
        <taxon>Mollusca</taxon>
        <taxon>Bivalvia</taxon>
        <taxon>Autobranchia</taxon>
        <taxon>Pteriomorphia</taxon>
        <taxon>Pterioida</taxon>
        <taxon>Pterioidea</taxon>
        <taxon>Pteriidae</taxon>
        <taxon>Pinctada</taxon>
    </lineage>
</organism>
<sequence length="818" mass="93301">MPCRNNFSKINTTTSYEENLDVIGEIVTKHSTTHNIILVGDFNASLTRRTETSQDKKLKEFIQEHSFIHLLGSDDHPTFYHHNGKDTAQLDYIFLKSKHPTSLNNQENIYKIHPMHPLNTSDHTTVSIHIGITNNAVPNTSIYKDHEKAVNMQRTFQKPKWNKCDRNTYRTSVETLLKEEKLNIDQDSNGLLGLEISKLENILLKATTTAIEGHHTYSKVRKPRGKGKWNKEIADASKKSKDIHRKIKSSQHCSQKLIQEQKEAKRHLRKLQRKEAYIERETLYQDIMQAEKEDQQLFYKLINKQRSSQQGTTKLIVLDDQELITQDDIIEGWQLHFEKLATPSQSTTSNKEHEDQVNLNDLLIKQLCEDIKEPIIPISHEEVSAAIRSLNKNKAPDAYGITAEHIQIAEDVLLPHITTCINKFIEMGAMPEHLKEGVLTPVLKKGKDKRLPSNYRGITVTTTVSKILEHTLQERLNKQLDPTQSKLQRGFTAKTSPLNAAFMVSEAIAEKTDYKENVALVTLDAEKAFDRVWHERLFSKIYLDGIQGTLWLLLRDMQANATSRVKWENTLSNPFRTLQGIRQGAKLSTTLYKRYNNNVLQQIEDNNLGTSIGTTNIGAPTVADDISMLPTTPLDTQVMLHTVSHNAELDKVNFNATKSELIVYGNHKEEEPTVWELGRDQITSSTSTTHLGLVRQNNNKFNIEPKIQVARRTMYSLLGAGLHGRRGLNPLTSYRIWECFGLPRCTFGLECVKLTGKDIEAMDKFQRGLLRQLQSLPDRCANIPVYSLVGAKPISVVLDIKVLNFFMSLTRQTDSKEH</sequence>
<feature type="coiled-coil region" evidence="1">
    <location>
        <begin position="254"/>
        <end position="293"/>
    </location>
</feature>
<dbReference type="SUPFAM" id="SSF56672">
    <property type="entry name" value="DNA/RNA polymerases"/>
    <property type="match status" value="1"/>
</dbReference>
<dbReference type="PROSITE" id="PS50878">
    <property type="entry name" value="RT_POL"/>
    <property type="match status" value="1"/>
</dbReference>
<evidence type="ECO:0000259" key="2">
    <source>
        <dbReference type="PROSITE" id="PS50878"/>
    </source>
</evidence>
<accession>A0AA89BRL5</accession>
<dbReference type="EMBL" id="VSWD01000013">
    <property type="protein sequence ID" value="KAK3084864.1"/>
    <property type="molecule type" value="Genomic_DNA"/>
</dbReference>
<comment type="caution">
    <text evidence="3">The sequence shown here is derived from an EMBL/GenBank/DDBJ whole genome shotgun (WGS) entry which is preliminary data.</text>
</comment>
<dbReference type="Gene3D" id="3.60.10.10">
    <property type="entry name" value="Endonuclease/exonuclease/phosphatase"/>
    <property type="match status" value="1"/>
</dbReference>
<name>A0AA89BRL5_PINIB</name>
<keyword evidence="4" id="KW-1185">Reference proteome</keyword>
<dbReference type="CDD" id="cd01650">
    <property type="entry name" value="RT_nLTR_like"/>
    <property type="match status" value="1"/>
</dbReference>
<dbReference type="InterPro" id="IPR043502">
    <property type="entry name" value="DNA/RNA_pol_sf"/>
</dbReference>
<reference evidence="3" key="1">
    <citation type="submission" date="2019-08" db="EMBL/GenBank/DDBJ databases">
        <title>The improved chromosome-level genome for the pearl oyster Pinctada fucata martensii using PacBio sequencing and Hi-C.</title>
        <authorList>
            <person name="Zheng Z."/>
        </authorList>
    </citation>
    <scope>NUCLEOTIDE SEQUENCE</scope>
    <source>
        <strain evidence="3">ZZ-2019</strain>
        <tissue evidence="3">Adductor muscle</tissue>
    </source>
</reference>
<feature type="domain" description="Reverse transcriptase" evidence="2">
    <location>
        <begin position="423"/>
        <end position="695"/>
    </location>
</feature>
<evidence type="ECO:0000256" key="1">
    <source>
        <dbReference type="SAM" id="Coils"/>
    </source>
</evidence>
<dbReference type="AlphaFoldDB" id="A0AA89BRL5"/>
<dbReference type="SUPFAM" id="SSF56219">
    <property type="entry name" value="DNase I-like"/>
    <property type="match status" value="1"/>
</dbReference>
<keyword evidence="1" id="KW-0175">Coiled coil</keyword>
<evidence type="ECO:0000313" key="4">
    <source>
        <dbReference type="Proteomes" id="UP001186944"/>
    </source>
</evidence>
<dbReference type="PANTHER" id="PTHR19446">
    <property type="entry name" value="REVERSE TRANSCRIPTASES"/>
    <property type="match status" value="1"/>
</dbReference>
<dbReference type="Proteomes" id="UP001186944">
    <property type="component" value="Unassembled WGS sequence"/>
</dbReference>
<dbReference type="Pfam" id="PF00078">
    <property type="entry name" value="RVT_1"/>
    <property type="match status" value="1"/>
</dbReference>